<comment type="caution">
    <text evidence="2">The sequence shown here is derived from an EMBL/GenBank/DDBJ whole genome shotgun (WGS) entry which is preliminary data.</text>
</comment>
<dbReference type="OMA" id="CFNIDNI"/>
<keyword evidence="3" id="KW-1185">Reference proteome</keyword>
<dbReference type="EMBL" id="CAJJDP010000153">
    <property type="protein sequence ID" value="CAD8210677.1"/>
    <property type="molecule type" value="Genomic_DNA"/>
</dbReference>
<dbReference type="OrthoDB" id="305870at2759"/>
<dbReference type="PANTHER" id="PTHR44305">
    <property type="entry name" value="SI:DKEY-192D15.2-RELATED"/>
    <property type="match status" value="1"/>
</dbReference>
<dbReference type="GO" id="GO:0004672">
    <property type="term" value="F:protein kinase activity"/>
    <property type="evidence" value="ECO:0007669"/>
    <property type="project" value="InterPro"/>
</dbReference>
<accession>A0A8S1YCZ4</accession>
<dbReference type="Proteomes" id="UP000683925">
    <property type="component" value="Unassembled WGS sequence"/>
</dbReference>
<dbReference type="PANTHER" id="PTHR44305:SF24">
    <property type="entry name" value="TYROSINE-PROTEIN KINASE C03B1.5-RELATED"/>
    <property type="match status" value="1"/>
</dbReference>
<dbReference type="PROSITE" id="PS50011">
    <property type="entry name" value="PROTEIN_KINASE_DOM"/>
    <property type="match status" value="1"/>
</dbReference>
<reference evidence="2" key="1">
    <citation type="submission" date="2021-01" db="EMBL/GenBank/DDBJ databases">
        <authorList>
            <consortium name="Genoscope - CEA"/>
            <person name="William W."/>
        </authorList>
    </citation>
    <scope>NUCLEOTIDE SEQUENCE</scope>
</reference>
<evidence type="ECO:0000313" key="3">
    <source>
        <dbReference type="Proteomes" id="UP000683925"/>
    </source>
</evidence>
<feature type="domain" description="Protein kinase" evidence="1">
    <location>
        <begin position="1"/>
        <end position="239"/>
    </location>
</feature>
<dbReference type="GO" id="GO:0005524">
    <property type="term" value="F:ATP binding"/>
    <property type="evidence" value="ECO:0007669"/>
    <property type="project" value="InterPro"/>
</dbReference>
<organism evidence="2 3">
    <name type="scientific">Paramecium octaurelia</name>
    <dbReference type="NCBI Taxonomy" id="43137"/>
    <lineage>
        <taxon>Eukaryota</taxon>
        <taxon>Sar</taxon>
        <taxon>Alveolata</taxon>
        <taxon>Ciliophora</taxon>
        <taxon>Intramacronucleata</taxon>
        <taxon>Oligohymenophorea</taxon>
        <taxon>Peniculida</taxon>
        <taxon>Parameciidae</taxon>
        <taxon>Paramecium</taxon>
    </lineage>
</organism>
<gene>
    <name evidence="2" type="ORF">POCTA_138.1.T1510148</name>
</gene>
<dbReference type="SMART" id="SM00220">
    <property type="entry name" value="S_TKc"/>
    <property type="match status" value="1"/>
</dbReference>
<name>A0A8S1YCZ4_PAROT</name>
<evidence type="ECO:0000313" key="2">
    <source>
        <dbReference type="EMBL" id="CAD8210677.1"/>
    </source>
</evidence>
<proteinExistence type="predicted"/>
<evidence type="ECO:0000259" key="1">
    <source>
        <dbReference type="PROSITE" id="PS50011"/>
    </source>
</evidence>
<protein>
    <recommendedName>
        <fullName evidence="1">Protein kinase domain-containing protein</fullName>
    </recommendedName>
</protein>
<sequence length="586" mass="69055">MNINQIGESSRIKSSAFDIREVSIQGQKYFAYYKKNTMNQELDKYLALDLGLIHNCKFLRKYKMSADGHNYKAFEYVGEYQILRDLIKPKEETILKIVSDLVSALMILHSNSLLGRCFNIDNIILINGTTPILMEFGYYPKMDYKAPEQVINTQLNEKIDAFLLGRVIYYLTVGKELPTYTLTNFRNMEDIINLAIAETNYSQNLKLFIQGLLQKNRNSRIDYIKLAQKFETSNSSKLLNFYQNEFQKCSIKINEQLQTRQEYDVEIQDSYSFDIIKIRNIGPYVPSNQQPNISVTNIHPPDSPSFSSDEDNLSPPIIKSQYPINYSFEVDSEEINRELQNILPFYIDSFDKQSIWNNIFFSLYRFGLVKKLNEMIQNFKKLSDDLTLWKTSFALSKIHIVLQQEFVNNLNQDKNIFSISQDDWVEFITKNKDYKKMKHKLQHELQQEQKLFIGLTFSQLYKGYSIFRQNPPQNDHFLNNNLKYDTFEEYKLAYRGILSESVAFFERCQGKECSIIKLFLLLCLKINNICDVDTIQENFQYVAQVLKISQVSSIKEIEYFFKNKSEPHFDEFYNIIKSKFFAQNQQ</sequence>
<dbReference type="AlphaFoldDB" id="A0A8S1YCZ4"/>
<dbReference type="InterPro" id="IPR053083">
    <property type="entry name" value="TF_kinase-domain_protein"/>
</dbReference>
<dbReference type="InterPro" id="IPR000719">
    <property type="entry name" value="Prot_kinase_dom"/>
</dbReference>